<evidence type="ECO:0000259" key="5">
    <source>
        <dbReference type="PROSITE" id="PS50106"/>
    </source>
</evidence>
<dbReference type="InterPro" id="IPR009003">
    <property type="entry name" value="Peptidase_S1_PA"/>
</dbReference>
<sequence>MKKALLYTLPAVVAGIAAGIGVLLINPKAGSGIGDAIYSHGQELESYAYAVNRAAPSVVNIYVATLNHDYSGQSTGTITTSASGVIMSKDGYIVTNYHVIPSVTAPNTSIFAQSRDGKVYQAFIVGYDRRTDIAVLKIEAQDLPPIPFDTNYQVQVGDVVLAIGNPNNLGQTVTHGIVSATARTGSGLLTREQMNIREGLQDLIQTDAPINQGNSGGALISTAGELVGINTASFNSLRYGTYGIGFAVPTRLVVYVMQEIIKHGRVIRGYLGISDGGTTQLPDSNQVGVRVGYIDPYGPAAQSDLRVGDWIVEVDGKGILDVRSLIDIISSTQPGTVMQITVRRNGQELTIPITLAEDRPNVD</sequence>
<keyword evidence="2" id="KW-0645">Protease</keyword>
<dbReference type="SMART" id="SM00228">
    <property type="entry name" value="PDZ"/>
    <property type="match status" value="1"/>
</dbReference>
<dbReference type="AlphaFoldDB" id="A0A9E2KMU9"/>
<feature type="domain" description="PDZ" evidence="5">
    <location>
        <begin position="260"/>
        <end position="344"/>
    </location>
</feature>
<proteinExistence type="inferred from homology"/>
<dbReference type="InterPro" id="IPR001478">
    <property type="entry name" value="PDZ"/>
</dbReference>
<evidence type="ECO:0000313" key="7">
    <source>
        <dbReference type="Proteomes" id="UP000824150"/>
    </source>
</evidence>
<dbReference type="Pfam" id="PF13365">
    <property type="entry name" value="Trypsin_2"/>
    <property type="match status" value="1"/>
</dbReference>
<name>A0A9E2KMU9_9GAMM</name>
<reference evidence="6" key="1">
    <citation type="journal article" date="2021" name="PeerJ">
        <title>Extensive microbial diversity within the chicken gut microbiome revealed by metagenomics and culture.</title>
        <authorList>
            <person name="Gilroy R."/>
            <person name="Ravi A."/>
            <person name="Getino M."/>
            <person name="Pursley I."/>
            <person name="Horton D.L."/>
            <person name="Alikhan N.F."/>
            <person name="Baker D."/>
            <person name="Gharbi K."/>
            <person name="Hall N."/>
            <person name="Watson M."/>
            <person name="Adriaenssens E.M."/>
            <person name="Foster-Nyarko E."/>
            <person name="Jarju S."/>
            <person name="Secka A."/>
            <person name="Antonio M."/>
            <person name="Oren A."/>
            <person name="Chaudhuri R.R."/>
            <person name="La Ragione R."/>
            <person name="Hildebrand F."/>
            <person name="Pallen M.J."/>
        </authorList>
    </citation>
    <scope>NUCLEOTIDE SEQUENCE</scope>
    <source>
        <strain evidence="6">687</strain>
    </source>
</reference>
<accession>A0A9E2KMU9</accession>
<evidence type="ECO:0000256" key="4">
    <source>
        <dbReference type="ARBA" id="ARBA00022825"/>
    </source>
</evidence>
<organism evidence="6 7">
    <name type="scientific">Candidatus Anaerobiospirillum merdipullorum</name>
    <dbReference type="NCBI Taxonomy" id="2838450"/>
    <lineage>
        <taxon>Bacteria</taxon>
        <taxon>Pseudomonadati</taxon>
        <taxon>Pseudomonadota</taxon>
        <taxon>Gammaproteobacteria</taxon>
        <taxon>Aeromonadales</taxon>
        <taxon>Succinivibrionaceae</taxon>
        <taxon>Anaerobiospirillum</taxon>
    </lineage>
</organism>
<dbReference type="InterPro" id="IPR036034">
    <property type="entry name" value="PDZ_sf"/>
</dbReference>
<dbReference type="Gene3D" id="2.30.42.10">
    <property type="match status" value="1"/>
</dbReference>
<dbReference type="GO" id="GO:0006515">
    <property type="term" value="P:protein quality control for misfolded or incompletely synthesized proteins"/>
    <property type="evidence" value="ECO:0007669"/>
    <property type="project" value="TreeGrafter"/>
</dbReference>
<evidence type="ECO:0000313" key="6">
    <source>
        <dbReference type="EMBL" id="MBU3826154.1"/>
    </source>
</evidence>
<dbReference type="PRINTS" id="PR00834">
    <property type="entry name" value="PROTEASES2C"/>
</dbReference>
<dbReference type="SUPFAM" id="SSF50156">
    <property type="entry name" value="PDZ domain-like"/>
    <property type="match status" value="1"/>
</dbReference>
<dbReference type="SUPFAM" id="SSF50494">
    <property type="entry name" value="Trypsin-like serine proteases"/>
    <property type="match status" value="1"/>
</dbReference>
<dbReference type="PROSITE" id="PS50106">
    <property type="entry name" value="PDZ"/>
    <property type="match status" value="1"/>
</dbReference>
<dbReference type="Gene3D" id="2.40.10.120">
    <property type="match status" value="1"/>
</dbReference>
<reference evidence="6" key="2">
    <citation type="submission" date="2021-04" db="EMBL/GenBank/DDBJ databases">
        <authorList>
            <person name="Gilroy R."/>
        </authorList>
    </citation>
    <scope>NUCLEOTIDE SEQUENCE</scope>
    <source>
        <strain evidence="6">687</strain>
    </source>
</reference>
<dbReference type="GO" id="GO:0004252">
    <property type="term" value="F:serine-type endopeptidase activity"/>
    <property type="evidence" value="ECO:0007669"/>
    <property type="project" value="InterPro"/>
</dbReference>
<dbReference type="Proteomes" id="UP000824150">
    <property type="component" value="Unassembled WGS sequence"/>
</dbReference>
<dbReference type="GO" id="GO:0042597">
    <property type="term" value="C:periplasmic space"/>
    <property type="evidence" value="ECO:0007669"/>
    <property type="project" value="TreeGrafter"/>
</dbReference>
<evidence type="ECO:0000256" key="1">
    <source>
        <dbReference type="ARBA" id="ARBA00010541"/>
    </source>
</evidence>
<dbReference type="EMBL" id="JAHLFG010000018">
    <property type="protein sequence ID" value="MBU3826154.1"/>
    <property type="molecule type" value="Genomic_DNA"/>
</dbReference>
<comment type="similarity">
    <text evidence="1">Belongs to the peptidase S1C family.</text>
</comment>
<dbReference type="Pfam" id="PF13180">
    <property type="entry name" value="PDZ_2"/>
    <property type="match status" value="1"/>
</dbReference>
<gene>
    <name evidence="6" type="ORF">IAA31_01475</name>
</gene>
<comment type="caution">
    <text evidence="6">The sequence shown here is derived from an EMBL/GenBank/DDBJ whole genome shotgun (WGS) entry which is preliminary data.</text>
</comment>
<evidence type="ECO:0000256" key="3">
    <source>
        <dbReference type="ARBA" id="ARBA00022801"/>
    </source>
</evidence>
<evidence type="ECO:0000256" key="2">
    <source>
        <dbReference type="ARBA" id="ARBA00022670"/>
    </source>
</evidence>
<protein>
    <submittedName>
        <fullName evidence="6">Trypsin-like peptidase domain-containing protein</fullName>
    </submittedName>
</protein>
<dbReference type="PANTHER" id="PTHR22939:SF101">
    <property type="entry name" value="PERIPLASMIC PH-DEPENDENT SERINE ENDOPROTEASE DEGQ"/>
    <property type="match status" value="1"/>
</dbReference>
<dbReference type="PANTHER" id="PTHR22939">
    <property type="entry name" value="SERINE PROTEASE FAMILY S1C HTRA-RELATED"/>
    <property type="match status" value="1"/>
</dbReference>
<dbReference type="InterPro" id="IPR001940">
    <property type="entry name" value="Peptidase_S1C"/>
</dbReference>
<keyword evidence="4" id="KW-0720">Serine protease</keyword>
<keyword evidence="3" id="KW-0378">Hydrolase</keyword>